<reference evidence="1 2" key="1">
    <citation type="submission" date="2017-02" db="EMBL/GenBank/DDBJ databases">
        <authorList>
            <person name="Peterson S.W."/>
        </authorList>
    </citation>
    <scope>NUCLEOTIDE SEQUENCE [LARGE SCALE GENOMIC DNA]</scope>
    <source>
        <strain evidence="1 2">ATCC 700135</strain>
    </source>
</reference>
<dbReference type="Proteomes" id="UP000189956">
    <property type="component" value="Unassembled WGS sequence"/>
</dbReference>
<dbReference type="RefSeq" id="WP_025838097.1">
    <property type="nucleotide sequence ID" value="NZ_FUWL01000010.1"/>
</dbReference>
<organism evidence="1 2">
    <name type="scientific">Porphyromonas cangingivalis</name>
    <dbReference type="NCBI Taxonomy" id="36874"/>
    <lineage>
        <taxon>Bacteria</taxon>
        <taxon>Pseudomonadati</taxon>
        <taxon>Bacteroidota</taxon>
        <taxon>Bacteroidia</taxon>
        <taxon>Bacteroidales</taxon>
        <taxon>Porphyromonadaceae</taxon>
        <taxon>Porphyromonas</taxon>
    </lineage>
</organism>
<dbReference type="EMBL" id="FUWL01000010">
    <property type="protein sequence ID" value="SJZ61256.1"/>
    <property type="molecule type" value="Genomic_DNA"/>
</dbReference>
<dbReference type="AlphaFoldDB" id="A0A1T4M301"/>
<name>A0A1T4M301_PORCN</name>
<protein>
    <recommendedName>
        <fullName evidence="3">DUF4843 domain-containing protein</fullName>
    </recommendedName>
</protein>
<accession>A0A1T4M301</accession>
<dbReference type="Pfam" id="PF16132">
    <property type="entry name" value="DUF4843"/>
    <property type="match status" value="1"/>
</dbReference>
<dbReference type="PROSITE" id="PS51257">
    <property type="entry name" value="PROKAR_LIPOPROTEIN"/>
    <property type="match status" value="1"/>
</dbReference>
<proteinExistence type="predicted"/>
<evidence type="ECO:0008006" key="3">
    <source>
        <dbReference type="Google" id="ProtNLM"/>
    </source>
</evidence>
<gene>
    <name evidence="1" type="ORF">SAMN02745205_01369</name>
</gene>
<dbReference type="InterPro" id="IPR032299">
    <property type="entry name" value="DUF4843"/>
</dbReference>
<sequence>MKKYIYILLSVFILLSMYSCREQELLVFGEDKYLYFEKFWKDAVAPGTEKADSTSVTFFFAKPEDTKVYANVIVVLAGRPLEQDLKFKLKVVDELTTALPSEYTIAESYTFRAKPVAKREKMIQDTIQIQINRSDRLDTLKEGYRLALAIQQEGQVKIGQTERSIAILHITKDPVRPLWWTREIEEGLLGTYSTKKYRLFLQNIPGADNLSTNFIVDSPDKMRKMALAFKAWLISNPQTEEDGTPMTVKV</sequence>
<evidence type="ECO:0000313" key="2">
    <source>
        <dbReference type="Proteomes" id="UP000189956"/>
    </source>
</evidence>
<evidence type="ECO:0000313" key="1">
    <source>
        <dbReference type="EMBL" id="SJZ61256.1"/>
    </source>
</evidence>